<sequence length="227" mass="24721">MDSNNKILNINGYSSCGGGEFQEVKISGKGKINNDIKCIKLKISGSANIYGNVNSENISISGILKVKGNINALNSNVSGLINIDGGFKGNDLNCDGSLNVKNDIECESIVLNGALTNKSFINCENIEINLQGMSVCNEIGAYKVSVYNHNSSKSLFKLFLPKKFRENKLEAKVIEADEIFLESCCIDSVKGKNVKIGPNSYINEVEYSECIEIDPSSKVEKITKCEK</sequence>
<protein>
    <recommendedName>
        <fullName evidence="3">Polymer-forming cytoskeletal protein</fullName>
    </recommendedName>
</protein>
<evidence type="ECO:0000313" key="2">
    <source>
        <dbReference type="Proteomes" id="UP001239169"/>
    </source>
</evidence>
<accession>A0ABY8R1C3</accession>
<dbReference type="EMBL" id="CP124685">
    <property type="protein sequence ID" value="WGX75118.1"/>
    <property type="molecule type" value="Genomic_DNA"/>
</dbReference>
<evidence type="ECO:0000313" key="1">
    <source>
        <dbReference type="EMBL" id="WGX75118.1"/>
    </source>
</evidence>
<name>A0ABY8R1C3_PARBF</name>
<gene>
    <name evidence="1" type="ORF">QJS64_13680</name>
</gene>
<evidence type="ECO:0008006" key="3">
    <source>
        <dbReference type="Google" id="ProtNLM"/>
    </source>
</evidence>
<keyword evidence="2" id="KW-1185">Reference proteome</keyword>
<reference evidence="1 2" key="1">
    <citation type="submission" date="2023-04" db="EMBL/GenBank/DDBJ databases">
        <title>Bacteria Genome Submission.</title>
        <authorList>
            <person name="Isaac P."/>
        </authorList>
    </citation>
    <scope>NUCLEOTIDE SEQUENCE [LARGE SCALE GENOMIC DNA]</scope>
    <source>
        <strain evidence="1 2">SampleS7P1</strain>
    </source>
</reference>
<organism evidence="1 2">
    <name type="scientific">Paraclostridium bifermentans</name>
    <name type="common">Clostridium bifermentans</name>
    <dbReference type="NCBI Taxonomy" id="1490"/>
    <lineage>
        <taxon>Bacteria</taxon>
        <taxon>Bacillati</taxon>
        <taxon>Bacillota</taxon>
        <taxon>Clostridia</taxon>
        <taxon>Peptostreptococcales</taxon>
        <taxon>Peptostreptococcaceae</taxon>
        <taxon>Paraclostridium</taxon>
    </lineage>
</organism>
<proteinExistence type="predicted"/>
<dbReference type="Proteomes" id="UP001239169">
    <property type="component" value="Chromosome"/>
</dbReference>